<dbReference type="CDD" id="cd07377">
    <property type="entry name" value="WHTH_GntR"/>
    <property type="match status" value="1"/>
</dbReference>
<protein>
    <submittedName>
        <fullName evidence="6">GntR family transcriptional regulator</fullName>
    </submittedName>
</protein>
<sequence>MKSLYEQVYESLKQEIIAAKYKPGDRVPSEKELSDAFHVSRITSKKALEKLMNEGYVYRQRGKGTFVSESPAGNGNGRHDKPLFGLIVTTFDDSFGSGLIAAIERAADERCLFILKCSLGDPEQEERIVQELLDYGVDGLIMFPAQAEHYSSEILRMVVDKFPLVLIDRSFKGVAATSVSTANEEAAKTGIDYLFELGHEQIGVLAPANFETTTIEDRLDGIVEAFAEKQVVVNRELWCSALKSTLPTPLGSKEADIDSIKTHLKEHPQITALFALEYNIAILAKTAVEQLGLSVPEDISILCFDSPPWNELEWNFTHLKQREAELGKLAVERLLNMYYEETGFEKDRLPAELVIGSSTKKMKVKHPSS</sequence>
<dbReference type="InterPro" id="IPR028082">
    <property type="entry name" value="Peripla_BP_I"/>
</dbReference>
<evidence type="ECO:0000259" key="5">
    <source>
        <dbReference type="PROSITE" id="PS50949"/>
    </source>
</evidence>
<dbReference type="Pfam" id="PF13377">
    <property type="entry name" value="Peripla_BP_3"/>
    <property type="match status" value="1"/>
</dbReference>
<dbReference type="SUPFAM" id="SSF46785">
    <property type="entry name" value="Winged helix' DNA-binding domain"/>
    <property type="match status" value="1"/>
</dbReference>
<keyword evidence="3" id="KW-0238">DNA-binding</keyword>
<organism evidence="6 7">
    <name type="scientific">Sediminibacillus dalangtanensis</name>
    <dbReference type="NCBI Taxonomy" id="2729421"/>
    <lineage>
        <taxon>Bacteria</taxon>
        <taxon>Bacillati</taxon>
        <taxon>Bacillota</taxon>
        <taxon>Bacilli</taxon>
        <taxon>Bacillales</taxon>
        <taxon>Bacillaceae</taxon>
        <taxon>Sediminibacillus</taxon>
    </lineage>
</organism>
<gene>
    <name evidence="6" type="ORF">ERJ70_16370</name>
</gene>
<evidence type="ECO:0000256" key="2">
    <source>
        <dbReference type="ARBA" id="ARBA00023015"/>
    </source>
</evidence>
<dbReference type="PANTHER" id="PTHR30146:SF95">
    <property type="entry name" value="RIBOSE OPERON REPRESSOR"/>
    <property type="match status" value="1"/>
</dbReference>
<keyword evidence="4" id="KW-0804">Transcription</keyword>
<dbReference type="PROSITE" id="PS50949">
    <property type="entry name" value="HTH_GNTR"/>
    <property type="match status" value="1"/>
</dbReference>
<reference evidence="6 7" key="1">
    <citation type="submission" date="2019-12" db="EMBL/GenBank/DDBJ databases">
        <title>The whole genome sequencing of a strain isolated from a Mars analog, Dalangtan Playa.</title>
        <authorList>
            <person name="Huang T."/>
        </authorList>
    </citation>
    <scope>NUCLEOTIDE SEQUENCE [LARGE SCALE GENOMIC DNA]</scope>
    <source>
        <strain evidence="6 7">DP4-553-S</strain>
    </source>
</reference>
<accession>A0ABX7VXG9</accession>
<dbReference type="Gene3D" id="1.10.10.10">
    <property type="entry name" value="Winged helix-like DNA-binding domain superfamily/Winged helix DNA-binding domain"/>
    <property type="match status" value="1"/>
</dbReference>
<dbReference type="Pfam" id="PF00392">
    <property type="entry name" value="GntR"/>
    <property type="match status" value="1"/>
</dbReference>
<keyword evidence="7" id="KW-1185">Reference proteome</keyword>
<dbReference type="CDD" id="cd06267">
    <property type="entry name" value="PBP1_LacI_sugar_binding-like"/>
    <property type="match status" value="1"/>
</dbReference>
<feature type="domain" description="HTH gntR-type" evidence="5">
    <location>
        <begin position="2"/>
        <end position="70"/>
    </location>
</feature>
<dbReference type="PANTHER" id="PTHR30146">
    <property type="entry name" value="LACI-RELATED TRANSCRIPTIONAL REPRESSOR"/>
    <property type="match status" value="1"/>
</dbReference>
<evidence type="ECO:0000313" key="6">
    <source>
        <dbReference type="EMBL" id="QTN00720.1"/>
    </source>
</evidence>
<keyword evidence="1" id="KW-0678">Repressor</keyword>
<keyword evidence="2" id="KW-0805">Transcription regulation</keyword>
<dbReference type="Gene3D" id="3.40.50.2300">
    <property type="match status" value="2"/>
</dbReference>
<evidence type="ECO:0000313" key="7">
    <source>
        <dbReference type="Proteomes" id="UP000665043"/>
    </source>
</evidence>
<dbReference type="RefSeq" id="WP_209365857.1">
    <property type="nucleotide sequence ID" value="NZ_CP046956.1"/>
</dbReference>
<evidence type="ECO:0000256" key="4">
    <source>
        <dbReference type="ARBA" id="ARBA00023163"/>
    </source>
</evidence>
<evidence type="ECO:0000256" key="3">
    <source>
        <dbReference type="ARBA" id="ARBA00023125"/>
    </source>
</evidence>
<dbReference type="InterPro" id="IPR036390">
    <property type="entry name" value="WH_DNA-bd_sf"/>
</dbReference>
<dbReference type="PRINTS" id="PR00035">
    <property type="entry name" value="HTHGNTR"/>
</dbReference>
<dbReference type="InterPro" id="IPR046335">
    <property type="entry name" value="LacI/GalR-like_sensor"/>
</dbReference>
<name>A0ABX7VXG9_9BACI</name>
<dbReference type="SMART" id="SM00345">
    <property type="entry name" value="HTH_GNTR"/>
    <property type="match status" value="1"/>
</dbReference>
<dbReference type="InterPro" id="IPR000524">
    <property type="entry name" value="Tscrpt_reg_HTH_GntR"/>
</dbReference>
<dbReference type="EMBL" id="CP046956">
    <property type="protein sequence ID" value="QTN00720.1"/>
    <property type="molecule type" value="Genomic_DNA"/>
</dbReference>
<dbReference type="InterPro" id="IPR036388">
    <property type="entry name" value="WH-like_DNA-bd_sf"/>
</dbReference>
<dbReference type="SUPFAM" id="SSF53822">
    <property type="entry name" value="Periplasmic binding protein-like I"/>
    <property type="match status" value="1"/>
</dbReference>
<evidence type="ECO:0000256" key="1">
    <source>
        <dbReference type="ARBA" id="ARBA00022491"/>
    </source>
</evidence>
<proteinExistence type="predicted"/>
<dbReference type="Proteomes" id="UP000665043">
    <property type="component" value="Chromosome"/>
</dbReference>